<evidence type="ECO:0000256" key="5">
    <source>
        <dbReference type="ARBA" id="ARBA00022989"/>
    </source>
</evidence>
<feature type="transmembrane region" description="Helical" evidence="8">
    <location>
        <begin position="219"/>
        <end position="240"/>
    </location>
</feature>
<name>A0A8B8BTE4_CRAVI</name>
<dbReference type="OrthoDB" id="370884at2759"/>
<feature type="domain" description="SAM" evidence="9">
    <location>
        <begin position="1168"/>
        <end position="1226"/>
    </location>
</feature>
<dbReference type="PROSITE" id="PS50105">
    <property type="entry name" value="SAM_DOMAIN"/>
    <property type="match status" value="2"/>
</dbReference>
<feature type="transmembrane region" description="Helical" evidence="8">
    <location>
        <begin position="1395"/>
        <end position="1418"/>
    </location>
</feature>
<feature type="transmembrane region" description="Helical" evidence="8">
    <location>
        <begin position="246"/>
        <end position="263"/>
    </location>
</feature>
<feature type="transmembrane region" description="Helical" evidence="8">
    <location>
        <begin position="984"/>
        <end position="1006"/>
    </location>
</feature>
<dbReference type="GO" id="GO:0006031">
    <property type="term" value="P:chitin biosynthetic process"/>
    <property type="evidence" value="ECO:0007669"/>
    <property type="project" value="TreeGrafter"/>
</dbReference>
<evidence type="ECO:0000259" key="9">
    <source>
        <dbReference type="PROSITE" id="PS50105"/>
    </source>
</evidence>
<feature type="transmembrane region" description="Helical" evidence="8">
    <location>
        <begin position="924"/>
        <end position="941"/>
    </location>
</feature>
<evidence type="ECO:0000256" key="3">
    <source>
        <dbReference type="ARBA" id="ARBA00022676"/>
    </source>
</evidence>
<dbReference type="InterPro" id="IPR013761">
    <property type="entry name" value="SAM/pointed_sf"/>
</dbReference>
<dbReference type="Pfam" id="PF00536">
    <property type="entry name" value="SAM_1"/>
    <property type="match status" value="2"/>
</dbReference>
<feature type="compositionally biased region" description="Acidic residues" evidence="7">
    <location>
        <begin position="1142"/>
        <end position="1164"/>
    </location>
</feature>
<dbReference type="GO" id="GO:0016020">
    <property type="term" value="C:membrane"/>
    <property type="evidence" value="ECO:0007669"/>
    <property type="project" value="UniProtKB-SubCell"/>
</dbReference>
<feature type="transmembrane region" description="Helical" evidence="8">
    <location>
        <begin position="385"/>
        <end position="407"/>
    </location>
</feature>
<protein>
    <recommendedName>
        <fullName evidence="2">chitin synthase</fullName>
        <ecNumber evidence="2">2.4.1.16</ecNumber>
    </recommendedName>
</protein>
<dbReference type="KEGG" id="cvn:111112966"/>
<dbReference type="PANTHER" id="PTHR22914:SF41">
    <property type="entry name" value="CHITIN SYNTHASE 7"/>
    <property type="match status" value="1"/>
</dbReference>
<dbReference type="InterPro" id="IPR029044">
    <property type="entry name" value="Nucleotide-diphossugar_trans"/>
</dbReference>
<feature type="domain" description="SAM" evidence="9">
    <location>
        <begin position="1231"/>
        <end position="1299"/>
    </location>
</feature>
<dbReference type="Pfam" id="PF03142">
    <property type="entry name" value="Chitin_synth_2"/>
    <property type="match status" value="1"/>
</dbReference>
<proteinExistence type="predicted"/>
<keyword evidence="3" id="KW-0808">Transferase</keyword>
<evidence type="ECO:0000256" key="4">
    <source>
        <dbReference type="ARBA" id="ARBA00022692"/>
    </source>
</evidence>
<feature type="transmembrane region" description="Helical" evidence="8">
    <location>
        <begin position="456"/>
        <end position="481"/>
    </location>
</feature>
<dbReference type="GO" id="GO:0004100">
    <property type="term" value="F:chitin synthase activity"/>
    <property type="evidence" value="ECO:0007669"/>
    <property type="project" value="UniProtKB-EC"/>
</dbReference>
<feature type="transmembrane region" description="Helical" evidence="8">
    <location>
        <begin position="186"/>
        <end position="207"/>
    </location>
</feature>
<feature type="transmembrane region" description="Helical" evidence="8">
    <location>
        <begin position="854"/>
        <end position="880"/>
    </location>
</feature>
<dbReference type="GeneID" id="111112966"/>
<dbReference type="InterPro" id="IPR001660">
    <property type="entry name" value="SAM"/>
</dbReference>
<feature type="transmembrane region" description="Helical" evidence="8">
    <location>
        <begin position="1364"/>
        <end position="1383"/>
    </location>
</feature>
<comment type="subcellular location">
    <subcellularLocation>
        <location evidence="1">Membrane</location>
        <topology evidence="1">Multi-pass membrane protein</topology>
    </subcellularLocation>
</comment>
<dbReference type="RefSeq" id="XP_022306570.1">
    <property type="nucleotide sequence ID" value="XM_022450862.1"/>
</dbReference>
<dbReference type="InterPro" id="IPR004835">
    <property type="entry name" value="Chitin_synth"/>
</dbReference>
<keyword evidence="10" id="KW-1185">Reference proteome</keyword>
<dbReference type="Gene3D" id="3.90.550.10">
    <property type="entry name" value="Spore Coat Polysaccharide Biosynthesis Protein SpsA, Chain A"/>
    <property type="match status" value="1"/>
</dbReference>
<evidence type="ECO:0000256" key="1">
    <source>
        <dbReference type="ARBA" id="ARBA00004141"/>
    </source>
</evidence>
<feature type="transmembrane region" description="Helical" evidence="8">
    <location>
        <begin position="81"/>
        <end position="104"/>
    </location>
</feature>
<dbReference type="SMART" id="SM00454">
    <property type="entry name" value="SAM"/>
    <property type="match status" value="2"/>
</dbReference>
<keyword evidence="5 8" id="KW-1133">Transmembrane helix</keyword>
<keyword evidence="4 8" id="KW-0812">Transmembrane</keyword>
<evidence type="ECO:0000256" key="2">
    <source>
        <dbReference type="ARBA" id="ARBA00012543"/>
    </source>
</evidence>
<feature type="transmembrane region" description="Helical" evidence="8">
    <location>
        <begin position="160"/>
        <end position="180"/>
    </location>
</feature>
<dbReference type="CDD" id="cd09487">
    <property type="entry name" value="SAM_superfamily"/>
    <property type="match status" value="1"/>
</dbReference>
<evidence type="ECO:0000313" key="11">
    <source>
        <dbReference type="RefSeq" id="XP_022306570.1"/>
    </source>
</evidence>
<feature type="transmembrane region" description="Helical" evidence="8">
    <location>
        <begin position="1018"/>
        <end position="1037"/>
    </location>
</feature>
<evidence type="ECO:0000256" key="7">
    <source>
        <dbReference type="SAM" id="MobiDB-lite"/>
    </source>
</evidence>
<feature type="transmembrane region" description="Helical" evidence="8">
    <location>
        <begin position="892"/>
        <end position="912"/>
    </location>
</feature>
<dbReference type="PANTHER" id="PTHR22914">
    <property type="entry name" value="CHITIN SYNTHASE"/>
    <property type="match status" value="1"/>
</dbReference>
<evidence type="ECO:0000256" key="8">
    <source>
        <dbReference type="SAM" id="Phobius"/>
    </source>
</evidence>
<evidence type="ECO:0000256" key="6">
    <source>
        <dbReference type="ARBA" id="ARBA00023136"/>
    </source>
</evidence>
<reference evidence="11" key="1">
    <citation type="submission" date="2025-08" db="UniProtKB">
        <authorList>
            <consortium name="RefSeq"/>
        </authorList>
    </citation>
    <scope>IDENTIFICATION</scope>
    <source>
        <tissue evidence="11">Whole sample</tissue>
    </source>
</reference>
<accession>A0A8B8BTE4</accession>
<dbReference type="Gene3D" id="1.10.150.50">
    <property type="entry name" value="Transcription Factor, Ets-1"/>
    <property type="match status" value="2"/>
</dbReference>
<gene>
    <name evidence="11" type="primary">LOC111112966</name>
</gene>
<organism evidence="10 11">
    <name type="scientific">Crassostrea virginica</name>
    <name type="common">Eastern oyster</name>
    <dbReference type="NCBI Taxonomy" id="6565"/>
    <lineage>
        <taxon>Eukaryota</taxon>
        <taxon>Metazoa</taxon>
        <taxon>Spiralia</taxon>
        <taxon>Lophotrochozoa</taxon>
        <taxon>Mollusca</taxon>
        <taxon>Bivalvia</taxon>
        <taxon>Autobranchia</taxon>
        <taxon>Pteriomorphia</taxon>
        <taxon>Ostreida</taxon>
        <taxon>Ostreoidea</taxon>
        <taxon>Ostreidae</taxon>
        <taxon>Crassostrea</taxon>
    </lineage>
</organism>
<feature type="transmembrane region" description="Helical" evidence="8">
    <location>
        <begin position="341"/>
        <end position="365"/>
    </location>
</feature>
<feature type="transmembrane region" description="Helical" evidence="8">
    <location>
        <begin position="124"/>
        <end position="148"/>
    </location>
</feature>
<dbReference type="SUPFAM" id="SSF47769">
    <property type="entry name" value="SAM/Pointed domain"/>
    <property type="match status" value="2"/>
</dbReference>
<dbReference type="Proteomes" id="UP000694844">
    <property type="component" value="Chromosome 9"/>
</dbReference>
<keyword evidence="3" id="KW-0328">Glycosyltransferase</keyword>
<feature type="transmembrane region" description="Helical" evidence="8">
    <location>
        <begin position="414"/>
        <end position="436"/>
    </location>
</feature>
<keyword evidence="6 8" id="KW-0472">Membrane</keyword>
<feature type="compositionally biased region" description="Polar residues" evidence="7">
    <location>
        <begin position="1105"/>
        <end position="1117"/>
    </location>
</feature>
<feature type="region of interest" description="Disordered" evidence="7">
    <location>
        <begin position="1085"/>
        <end position="1165"/>
    </location>
</feature>
<sequence length="1451" mass="164223">MLKTCPGIEPAAAAGSHKYFGSLPTVYERTEHSCQYSMATPEFKFESEAQEEDVSYLSVKKKSKIERCTKKLSTHSGPSKLIVVLKWITTTLFAAVILASLVSSKITLLGLAWNVKSGTEREEAFVMCLVVLLAPNVISLVRALWNVIGRSDIPWPSKDCMALVVLSSALESAGLCILVFKTLASGSAASGVSAMQIGFVLPILYHLKKGNRDIRCFRPAVFFSLLCALGGTGVVIYIYVKNSAEVWSLVGIVLVFIAWLPSFHKKMFSPVKSTDIEPKQRVPRGSINRSNTSRSYLHGQSLSSEYSSFKSTYRSIISDIPSPKPDPISEVPCDKTTAWKVLLISSFTKIIFIFGVSSLLPLFLMRDMKFKDIWDKGWDWGIDNMFVLFIVHTSSGIVAYVTGVFACHTCMDRGAFVVPLILSSPLSVVLLVVSSSCDWFKNYSEVSVDFCVSGSSSLVLSIVAMLCTSIALILVFGRVLWNVNKLVLQKETQLFWFPAYNSVMIEQWLFVNRKLSGEKENGIDKTRTRKHEKTRVYICTTMYRESRKEMQQLLESIEKIRQATSSSSAIHFESHVFLDDAVRGYEVTEFALQLVSLLKEALGIEYVLKCTKTATPYGMKLVWKLPGPSEMTFTIHLKDTKKVKKKKRWSQIMYMSYVLDFLSKQYVDKDGNLEVKDSDCFILTTDADVKFTPESVEALLDLMKRDTSVGAVCARTYPLGEGPLVWYQQFEYAVGHWFQKAAEHVLGSVLCAPGSFSVYRCSALKDIVPTYATTVERAFDFLIKDMGEDRWLCTLMVQSGWRIEYCAASENETYCPEEFGEFYKQRRRWIASTLANIISLIKEWSLIRALNHRVSYLFCVYQIFLLTSTFIGPSTVIIIIAGGLDYAWGVNVVWSVVLQIAVCLIYTLICVYKNEKWQMQSGKIITFLYAVVMTAVLVGIAEQVAEDLINFDGNKPKSKPGGGDSASSTIEPITRPPGAISDDFPISFVTLYLGLLVAIFIVTGMLHPSEFKCLLNGIIYLLCLPSGYLVLNIYSIVNITDRSWGTREEKEHNTVKVTKPWYNELEIVMRKVFFCCDKKETLEAPPVAESKDDPVNRRHRRDSQTEPLSPQRLSQTIGPGIKYSGSVQGKSLRLSDPLNDSIPEDGDSDEEEQSESGEEYDEENPMLVEKWLPKGMKSYAKIFIDNGFQNTNFLGKLTEIDLKRLGIKKLAHRRNLHRRIQNIPEFRIPVGVPRDPNTWLETVGLAEYKANFRQNHIKTVRDMEALKSFTEKEIREDLHITKPGHIQRMKDAIKRLRNPTKEEREIAEMKEEISQAFKHDLRSVNKEEHKFWKDLLHACLEPDLDAFGSDEILKGNLLTLRNEWLMVSGIVNCLWIVIIMTLSRSIDLQIAGTNPLSLVFLIVFGFLFVLQFVCMLVHRFTTLSHFIARAPYRFGQSYQTSLCQTQMMRIC</sequence>
<dbReference type="GO" id="GO:0071944">
    <property type="term" value="C:cell periphery"/>
    <property type="evidence" value="ECO:0007669"/>
    <property type="project" value="TreeGrafter"/>
</dbReference>
<dbReference type="EC" id="2.4.1.16" evidence="2"/>
<dbReference type="SUPFAM" id="SSF53448">
    <property type="entry name" value="Nucleotide-diphospho-sugar transferases"/>
    <property type="match status" value="1"/>
</dbReference>
<evidence type="ECO:0000313" key="10">
    <source>
        <dbReference type="Proteomes" id="UP000694844"/>
    </source>
</evidence>